<dbReference type="GO" id="GO:0016853">
    <property type="term" value="F:isomerase activity"/>
    <property type="evidence" value="ECO:0007669"/>
    <property type="project" value="UniProtKB-KW"/>
</dbReference>
<proteinExistence type="predicted"/>
<protein>
    <submittedName>
        <fullName evidence="2">Putative DsbA family dithiol-disulfide isomerase</fullName>
    </submittedName>
</protein>
<gene>
    <name evidence="2" type="ORF">LX64_01219</name>
</gene>
<evidence type="ECO:0000259" key="1">
    <source>
        <dbReference type="Pfam" id="PF01323"/>
    </source>
</evidence>
<name>A0A327QV55_9BACT</name>
<organism evidence="2 3">
    <name type="scientific">Chitinophaga skermanii</name>
    <dbReference type="NCBI Taxonomy" id="331697"/>
    <lineage>
        <taxon>Bacteria</taxon>
        <taxon>Pseudomonadati</taxon>
        <taxon>Bacteroidota</taxon>
        <taxon>Chitinophagia</taxon>
        <taxon>Chitinophagales</taxon>
        <taxon>Chitinophagaceae</taxon>
        <taxon>Chitinophaga</taxon>
    </lineage>
</organism>
<dbReference type="RefSeq" id="WP_111596703.1">
    <property type="nucleotide sequence ID" value="NZ_QLLL01000002.1"/>
</dbReference>
<dbReference type="InterPro" id="IPR036249">
    <property type="entry name" value="Thioredoxin-like_sf"/>
</dbReference>
<dbReference type="Pfam" id="PF01323">
    <property type="entry name" value="DSBA"/>
    <property type="match status" value="1"/>
</dbReference>
<accession>A0A327QV55</accession>
<dbReference type="EMBL" id="QLLL01000002">
    <property type="protein sequence ID" value="RAJ08566.1"/>
    <property type="molecule type" value="Genomic_DNA"/>
</dbReference>
<evidence type="ECO:0000313" key="3">
    <source>
        <dbReference type="Proteomes" id="UP000249547"/>
    </source>
</evidence>
<dbReference type="CDD" id="cd03024">
    <property type="entry name" value="DsbA_FrnE"/>
    <property type="match status" value="1"/>
</dbReference>
<dbReference type="GO" id="GO:0016491">
    <property type="term" value="F:oxidoreductase activity"/>
    <property type="evidence" value="ECO:0007669"/>
    <property type="project" value="InterPro"/>
</dbReference>
<dbReference type="AlphaFoldDB" id="A0A327QV55"/>
<dbReference type="PANTHER" id="PTHR13887">
    <property type="entry name" value="GLUTATHIONE S-TRANSFERASE KAPPA"/>
    <property type="match status" value="1"/>
</dbReference>
<comment type="caution">
    <text evidence="2">The sequence shown here is derived from an EMBL/GenBank/DDBJ whole genome shotgun (WGS) entry which is preliminary data.</text>
</comment>
<dbReference type="OrthoDB" id="9799122at2"/>
<dbReference type="SUPFAM" id="SSF52833">
    <property type="entry name" value="Thioredoxin-like"/>
    <property type="match status" value="1"/>
</dbReference>
<dbReference type="PANTHER" id="PTHR13887:SF41">
    <property type="entry name" value="THIOREDOXIN SUPERFAMILY PROTEIN"/>
    <property type="match status" value="1"/>
</dbReference>
<reference evidence="2 3" key="1">
    <citation type="submission" date="2018-06" db="EMBL/GenBank/DDBJ databases">
        <title>Genomic Encyclopedia of Archaeal and Bacterial Type Strains, Phase II (KMG-II): from individual species to whole genera.</title>
        <authorList>
            <person name="Goeker M."/>
        </authorList>
    </citation>
    <scope>NUCLEOTIDE SEQUENCE [LARGE SCALE GENOMIC DNA]</scope>
    <source>
        <strain evidence="2 3">DSM 23857</strain>
    </source>
</reference>
<dbReference type="Gene3D" id="3.40.30.10">
    <property type="entry name" value="Glutaredoxin"/>
    <property type="match status" value="1"/>
</dbReference>
<evidence type="ECO:0000313" key="2">
    <source>
        <dbReference type="EMBL" id="RAJ08566.1"/>
    </source>
</evidence>
<keyword evidence="2" id="KW-0413">Isomerase</keyword>
<feature type="domain" description="DSBA-like thioredoxin" evidence="1">
    <location>
        <begin position="3"/>
        <end position="205"/>
    </location>
</feature>
<dbReference type="InterPro" id="IPR001853">
    <property type="entry name" value="DSBA-like_thioredoxin_dom"/>
</dbReference>
<dbReference type="Proteomes" id="UP000249547">
    <property type="component" value="Unassembled WGS sequence"/>
</dbReference>
<sequence>MKVDIWSDVRCPFCYIGKRKFEQALEQFDHKENIEVVWHSFQLDANTVSMPGKSIYEYLAEKKGMSVEQSKQMHAQVTASAAEVGLEFNFDKTVISNTFDAHRLIQLAKRHHLGDAAEEVLFKAYFTDGKDVSNHDTLINLFTSIGLDREEVVHVLTTEVFSDDVHRDEAQAVQLGVRGVPFFVLNDKYGVSGAQPSELFLQALQQSYSEYNASRLPLDFSTAIAGDACDVNGNC</sequence>
<keyword evidence="3" id="KW-1185">Reference proteome</keyword>